<reference evidence="2" key="1">
    <citation type="journal article" date="2024" name="Gigascience">
        <title>Chromosome-level genome of the poultry shaft louse Menopon gallinae provides insight into the host-switching and adaptive evolution of parasitic lice.</title>
        <authorList>
            <person name="Xu Y."/>
            <person name="Ma L."/>
            <person name="Liu S."/>
            <person name="Liang Y."/>
            <person name="Liu Q."/>
            <person name="He Z."/>
            <person name="Tian L."/>
            <person name="Duan Y."/>
            <person name="Cai W."/>
            <person name="Li H."/>
            <person name="Song F."/>
        </authorList>
    </citation>
    <scope>NUCLEOTIDE SEQUENCE</scope>
    <source>
        <strain evidence="2">Cailab_2023a</strain>
    </source>
</reference>
<name>A0AAW2HVL4_9NEOP</name>
<dbReference type="EMBL" id="JARGDH010000003">
    <property type="protein sequence ID" value="KAL0273658.1"/>
    <property type="molecule type" value="Genomic_DNA"/>
</dbReference>
<comment type="caution">
    <text evidence="2">The sequence shown here is derived from an EMBL/GenBank/DDBJ whole genome shotgun (WGS) entry which is preliminary data.</text>
</comment>
<evidence type="ECO:0000256" key="1">
    <source>
        <dbReference type="SAM" id="MobiDB-lite"/>
    </source>
</evidence>
<feature type="region of interest" description="Disordered" evidence="1">
    <location>
        <begin position="25"/>
        <end position="45"/>
    </location>
</feature>
<accession>A0AAW2HVL4</accession>
<proteinExistence type="predicted"/>
<gene>
    <name evidence="2" type="ORF">PYX00_006283</name>
</gene>
<dbReference type="GO" id="GO:0045271">
    <property type="term" value="C:respiratory chain complex I"/>
    <property type="evidence" value="ECO:0007669"/>
    <property type="project" value="InterPro"/>
</dbReference>
<protein>
    <recommendedName>
        <fullName evidence="3">NADH-ubiquinone oxidoreductase 9 kDa subunit</fullName>
    </recommendedName>
</protein>
<organism evidence="2">
    <name type="scientific">Menopon gallinae</name>
    <name type="common">poultry shaft louse</name>
    <dbReference type="NCBI Taxonomy" id="328185"/>
    <lineage>
        <taxon>Eukaryota</taxon>
        <taxon>Metazoa</taxon>
        <taxon>Ecdysozoa</taxon>
        <taxon>Arthropoda</taxon>
        <taxon>Hexapoda</taxon>
        <taxon>Insecta</taxon>
        <taxon>Pterygota</taxon>
        <taxon>Neoptera</taxon>
        <taxon>Paraneoptera</taxon>
        <taxon>Psocodea</taxon>
        <taxon>Troctomorpha</taxon>
        <taxon>Phthiraptera</taxon>
        <taxon>Amblycera</taxon>
        <taxon>Menoponidae</taxon>
        <taxon>Menopon</taxon>
    </lineage>
</organism>
<evidence type="ECO:0000313" key="2">
    <source>
        <dbReference type="EMBL" id="KAL0273658.1"/>
    </source>
</evidence>
<evidence type="ECO:0008006" key="3">
    <source>
        <dbReference type="Google" id="ProtNLM"/>
    </source>
</evidence>
<dbReference type="GO" id="GO:0005739">
    <property type="term" value="C:mitochondrion"/>
    <property type="evidence" value="ECO:0007669"/>
    <property type="project" value="InterPro"/>
</dbReference>
<dbReference type="InterPro" id="IPR026193">
    <property type="entry name" value="NDUFV3"/>
</dbReference>
<dbReference type="Pfam" id="PF15880">
    <property type="entry name" value="NDUFV3"/>
    <property type="match status" value="1"/>
</dbReference>
<dbReference type="AlphaFoldDB" id="A0AAW2HVL4"/>
<sequence length="96" mass="10735">MASLTRRSLDRIIRSPVRQALAQRFQSGESANAPPNLNPPGLSQNVVSVPNAEVGPGASKNSVYKNPEYFCYTNMSFFEAEIEMKKYRMPQPSNKK</sequence>